<dbReference type="Proteomes" id="UP000016932">
    <property type="component" value="Unassembled WGS sequence"/>
</dbReference>
<keyword evidence="2" id="KW-1185">Reference proteome</keyword>
<reference evidence="1 2" key="1">
    <citation type="journal article" date="2012" name="PLoS Pathog.">
        <title>Diverse lifestyles and strategies of plant pathogenesis encoded in the genomes of eighteen Dothideomycetes fungi.</title>
        <authorList>
            <person name="Ohm R.A."/>
            <person name="Feau N."/>
            <person name="Henrissat B."/>
            <person name="Schoch C.L."/>
            <person name="Horwitz B.A."/>
            <person name="Barry K.W."/>
            <person name="Condon B.J."/>
            <person name="Copeland A.C."/>
            <person name="Dhillon B."/>
            <person name="Glaser F."/>
            <person name="Hesse C.N."/>
            <person name="Kosti I."/>
            <person name="LaButti K."/>
            <person name="Lindquist E.A."/>
            <person name="Lucas S."/>
            <person name="Salamov A.A."/>
            <person name="Bradshaw R.E."/>
            <person name="Ciuffetti L."/>
            <person name="Hamelin R.C."/>
            <person name="Kema G.H.J."/>
            <person name="Lawrence C."/>
            <person name="Scott J.A."/>
            <person name="Spatafora J.W."/>
            <person name="Turgeon B.G."/>
            <person name="de Wit P.J.G.M."/>
            <person name="Zhong S."/>
            <person name="Goodwin S.B."/>
            <person name="Grigoriev I.V."/>
        </authorList>
    </citation>
    <scope>NUCLEOTIDE SEQUENCE [LARGE SCALE GENOMIC DNA]</scope>
    <source>
        <strain evidence="1 2">CIRAD86</strain>
    </source>
</reference>
<sequence length="171" mass="19506">MAMLRTLPATAPAMPHMDFPLAPRTLSRKQRLIALVSLPIPDCASTEWKYEYYKIVRMLRELLENWPLSPQGNWKQVTIEEALKTLHAIEDPTESPAAASRTDHVRWADVMVRRIVVEALWEDGTTVSFYDCQDALKLGRSRAAAMRLFSQAQSSWTRITQTSVGTEFRLS</sequence>
<organism evidence="1 2">
    <name type="scientific">Pseudocercospora fijiensis (strain CIRAD86)</name>
    <name type="common">Black leaf streak disease fungus</name>
    <name type="synonym">Mycosphaerella fijiensis</name>
    <dbReference type="NCBI Taxonomy" id="383855"/>
    <lineage>
        <taxon>Eukaryota</taxon>
        <taxon>Fungi</taxon>
        <taxon>Dikarya</taxon>
        <taxon>Ascomycota</taxon>
        <taxon>Pezizomycotina</taxon>
        <taxon>Dothideomycetes</taxon>
        <taxon>Dothideomycetidae</taxon>
        <taxon>Mycosphaerellales</taxon>
        <taxon>Mycosphaerellaceae</taxon>
        <taxon>Pseudocercospora</taxon>
    </lineage>
</organism>
<dbReference type="EMBL" id="KB446556">
    <property type="protein sequence ID" value="EME86380.1"/>
    <property type="molecule type" value="Genomic_DNA"/>
</dbReference>
<proteinExistence type="predicted"/>
<dbReference type="KEGG" id="pfj:MYCFIDRAFT_210489"/>
<dbReference type="RefSeq" id="XP_007923675.1">
    <property type="nucleotide sequence ID" value="XM_007925484.1"/>
</dbReference>
<accession>M2Z997</accession>
<evidence type="ECO:0000313" key="2">
    <source>
        <dbReference type="Proteomes" id="UP000016932"/>
    </source>
</evidence>
<evidence type="ECO:0000313" key="1">
    <source>
        <dbReference type="EMBL" id="EME86380.1"/>
    </source>
</evidence>
<protein>
    <submittedName>
        <fullName evidence="1">Uncharacterized protein</fullName>
    </submittedName>
</protein>
<dbReference type="GeneID" id="19337097"/>
<name>M2Z997_PSEFD</name>
<gene>
    <name evidence="1" type="ORF">MYCFIDRAFT_210489</name>
</gene>
<dbReference type="HOGENOM" id="CLU_1628102_0_0_1"/>
<dbReference type="AlphaFoldDB" id="M2Z997"/>
<dbReference type="OrthoDB" id="3628283at2759"/>
<dbReference type="eggNOG" id="ENOG502R95N">
    <property type="taxonomic scope" value="Eukaryota"/>
</dbReference>
<dbReference type="VEuPathDB" id="FungiDB:MYCFIDRAFT_210489"/>